<comment type="caution">
    <text evidence="2">The sequence shown here is derived from an EMBL/GenBank/DDBJ whole genome shotgun (WGS) entry which is preliminary data.</text>
</comment>
<feature type="domain" description="DUF6699" evidence="1">
    <location>
        <begin position="98"/>
        <end position="221"/>
    </location>
</feature>
<dbReference type="PROSITE" id="PS51257">
    <property type="entry name" value="PROKAR_LIPOPROTEIN"/>
    <property type="match status" value="1"/>
</dbReference>
<dbReference type="InterPro" id="IPR046522">
    <property type="entry name" value="DUF6699"/>
</dbReference>
<proteinExistence type="predicted"/>
<organism evidence="2 3">
    <name type="scientific">Mycena venus</name>
    <dbReference type="NCBI Taxonomy" id="2733690"/>
    <lineage>
        <taxon>Eukaryota</taxon>
        <taxon>Fungi</taxon>
        <taxon>Dikarya</taxon>
        <taxon>Basidiomycota</taxon>
        <taxon>Agaricomycotina</taxon>
        <taxon>Agaricomycetes</taxon>
        <taxon>Agaricomycetidae</taxon>
        <taxon>Agaricales</taxon>
        <taxon>Marasmiineae</taxon>
        <taxon>Mycenaceae</taxon>
        <taxon>Mycena</taxon>
    </lineage>
</organism>
<keyword evidence="3" id="KW-1185">Reference proteome</keyword>
<protein>
    <recommendedName>
        <fullName evidence="1">DUF6699 domain-containing protein</fullName>
    </recommendedName>
</protein>
<dbReference type="AlphaFoldDB" id="A0A8H6Y6M8"/>
<sequence length="243" mass="27030">MSRAVERLGCLAHTFYSCLDGTHIKDQTTNCNLLRPHSYLTMASKNLRFNPDVDVYDEIYIASPALKASNGPGLTVPVLDAALQPGRACPPVDFSLPSAVFRADPHLDDALLGRPACQPPVYEVHIRVLSADGIHGLCNIAVVHNPRYEPVTVGDVLSTIRDKLRQTEACAEQDVRWYYAKRVETLDGYCSNLETNRKERTEGTRRVDRLRGNVLFTGIAVPSPAEPRKWQLQLAFSPRYANA</sequence>
<dbReference type="OrthoDB" id="2915240at2759"/>
<dbReference type="Proteomes" id="UP000620124">
    <property type="component" value="Unassembled WGS sequence"/>
</dbReference>
<name>A0A8H6Y6M8_9AGAR</name>
<evidence type="ECO:0000313" key="2">
    <source>
        <dbReference type="EMBL" id="KAF7354233.1"/>
    </source>
</evidence>
<reference evidence="2" key="1">
    <citation type="submission" date="2020-05" db="EMBL/GenBank/DDBJ databases">
        <title>Mycena genomes resolve the evolution of fungal bioluminescence.</title>
        <authorList>
            <person name="Tsai I.J."/>
        </authorList>
    </citation>
    <scope>NUCLEOTIDE SEQUENCE</scope>
    <source>
        <strain evidence="2">CCC161011</strain>
    </source>
</reference>
<accession>A0A8H6Y6M8</accession>
<evidence type="ECO:0000259" key="1">
    <source>
        <dbReference type="Pfam" id="PF20415"/>
    </source>
</evidence>
<dbReference type="Pfam" id="PF20415">
    <property type="entry name" value="DUF6699"/>
    <property type="match status" value="1"/>
</dbReference>
<gene>
    <name evidence="2" type="ORF">MVEN_01111100</name>
</gene>
<evidence type="ECO:0000313" key="3">
    <source>
        <dbReference type="Proteomes" id="UP000620124"/>
    </source>
</evidence>
<dbReference type="EMBL" id="JACAZI010000008">
    <property type="protein sequence ID" value="KAF7354233.1"/>
    <property type="molecule type" value="Genomic_DNA"/>
</dbReference>